<dbReference type="PANTHER" id="PTHR11977">
    <property type="entry name" value="VILLIN"/>
    <property type="match status" value="1"/>
</dbReference>
<keyword evidence="11" id="KW-1185">Reference proteome</keyword>
<dbReference type="Gene3D" id="3.40.20.10">
    <property type="entry name" value="Severin"/>
    <property type="match status" value="6"/>
</dbReference>
<dbReference type="GO" id="GO:0051016">
    <property type="term" value="P:barbed-end actin filament capping"/>
    <property type="evidence" value="ECO:0007669"/>
    <property type="project" value="TreeGrafter"/>
</dbReference>
<dbReference type="GO" id="GO:0005546">
    <property type="term" value="F:phosphatidylinositol-4,5-bisphosphate binding"/>
    <property type="evidence" value="ECO:0007669"/>
    <property type="project" value="TreeGrafter"/>
</dbReference>
<dbReference type="SUPFAM" id="SSF55753">
    <property type="entry name" value="Actin depolymerizing proteins"/>
    <property type="match status" value="4"/>
</dbReference>
<sequence length="737" mass="82638">IPHNSLIHYYAEQYLCASNSATQSTDIHYWIGNASSQDEQGAAAVYVTQLDGCLGGSPVQYREVQGCESAKFKSYFKNGLIYKKGGVGSGFTHVEANVYNIQRLLHVKGTKHVTAREVNCSIIQWNGPQSNRQEKLKAVLLAQDIRDRERGGRAQISVIEGVQEEGSPELMKIMISVLGQRTGHLKEPISDDKPDQNQISDVKLYHVSDASGQLLVQEVATSPLTQDLLSSTDCYILDQGGSSVMVWKGKAASDEERHSALSRAVGFIKAKNYPSNTKVEVMSEGGESAMFKHLFKSWKEKGQAQGLGKTHSVGKIAKVDQVKFDVMELHAQPKLAAQERMVDDASGHVQVWRIENLELKEVNPSTYGHFYGGDCYLVLYTYNRANKPQYILYMWQGRHATQDEVTACAYQAVNLDNKYNGAPTQVRVVMGKEPRHFLAIFKGRLIIFEGGTGRPGVVNPDPGARLFQVRGTHEMNTKATELPARAASLNTNDVFLLKTHQNVFLWYGKGCSGDEREMGKAVADLLSELDKQIVMEGQEPAAFWLALGGKAPYASDKRLEKEVALHEPRLFECSNQTGRFLMTEVADFTQDDLDEDDVMLLDTWEEIFLWIGNSANQYETQESYSGAVEYLKTHPAGRDPGTPITTVKQGYEPPTFTGWFNAWDAHKWSKQASFHTIELVLKNQSSKYILKVIIWSSLFQEYLTDAEFENLLGCTRDNFQRLPKWRQNDLKKKAGLF</sequence>
<dbReference type="Ensembl" id="ENSSANT00000102843.1">
    <property type="protein sequence ID" value="ENSSANP00000096819.1"/>
    <property type="gene ID" value="ENSSANG00000047265.1"/>
</dbReference>
<dbReference type="GO" id="GO:0051014">
    <property type="term" value="P:actin filament severing"/>
    <property type="evidence" value="ECO:0007669"/>
    <property type="project" value="TreeGrafter"/>
</dbReference>
<dbReference type="CDD" id="cd11288">
    <property type="entry name" value="gelsolin_S5_like"/>
    <property type="match status" value="1"/>
</dbReference>
<gene>
    <name evidence="10" type="primary">LOC107670415</name>
</gene>
<dbReference type="InterPro" id="IPR029006">
    <property type="entry name" value="ADF-H/Gelsolin-like_dom_sf"/>
</dbReference>
<feature type="domain" description="HP" evidence="9">
    <location>
        <begin position="669"/>
        <end position="737"/>
    </location>
</feature>
<name>A0A671SLJ4_9TELE</name>
<dbReference type="PROSITE" id="PS51089">
    <property type="entry name" value="HP"/>
    <property type="match status" value="1"/>
</dbReference>
<evidence type="ECO:0000256" key="4">
    <source>
        <dbReference type="ARBA" id="ARBA00022490"/>
    </source>
</evidence>
<evidence type="ECO:0000256" key="3">
    <source>
        <dbReference type="ARBA" id="ARBA00022467"/>
    </source>
</evidence>
<keyword evidence="5" id="KW-0677">Repeat</keyword>
<dbReference type="PRINTS" id="PR00597">
    <property type="entry name" value="GELSOLIN"/>
</dbReference>
<dbReference type="GO" id="GO:0005737">
    <property type="term" value="C:cytoplasm"/>
    <property type="evidence" value="ECO:0007669"/>
    <property type="project" value="TreeGrafter"/>
</dbReference>
<dbReference type="SUPFAM" id="SSF82754">
    <property type="entry name" value="C-terminal, gelsolin-like domain of Sec23/24"/>
    <property type="match status" value="2"/>
</dbReference>
<evidence type="ECO:0000313" key="10">
    <source>
        <dbReference type="Ensembl" id="ENSSANP00000096819.1"/>
    </source>
</evidence>
<dbReference type="FunFam" id="3.40.20.10:FF:000005">
    <property type="entry name" value="Gelsolin"/>
    <property type="match status" value="1"/>
</dbReference>
<dbReference type="FunFam" id="3.40.20.10:FF:000004">
    <property type="entry name" value="Gelsolin"/>
    <property type="match status" value="1"/>
</dbReference>
<dbReference type="GO" id="GO:0051015">
    <property type="term" value="F:actin filament binding"/>
    <property type="evidence" value="ECO:0007669"/>
    <property type="project" value="InterPro"/>
</dbReference>
<evidence type="ECO:0000259" key="9">
    <source>
        <dbReference type="PROSITE" id="PS51089"/>
    </source>
</evidence>
<evidence type="ECO:0000256" key="2">
    <source>
        <dbReference type="ARBA" id="ARBA00008418"/>
    </source>
</evidence>
<keyword evidence="3" id="KW-0117">Actin capping</keyword>
<reference evidence="10" key="1">
    <citation type="submission" date="2025-08" db="UniProtKB">
        <authorList>
            <consortium name="Ensembl"/>
        </authorList>
    </citation>
    <scope>IDENTIFICATION</scope>
</reference>
<evidence type="ECO:0000256" key="6">
    <source>
        <dbReference type="ARBA" id="ARBA00022837"/>
    </source>
</evidence>
<dbReference type="InterPro" id="IPR007123">
    <property type="entry name" value="Gelsolin-like_dom"/>
</dbReference>
<dbReference type="SUPFAM" id="SSF47050">
    <property type="entry name" value="VHP, Villin headpiece domain"/>
    <property type="match status" value="1"/>
</dbReference>
<dbReference type="CDD" id="cd11292">
    <property type="entry name" value="gelsolin_S3_like"/>
    <property type="match status" value="1"/>
</dbReference>
<protein>
    <submittedName>
        <fullName evidence="10">Villin-1-like</fullName>
    </submittedName>
</protein>
<organism evidence="10 11">
    <name type="scientific">Sinocyclocheilus anshuiensis</name>
    <dbReference type="NCBI Taxonomy" id="1608454"/>
    <lineage>
        <taxon>Eukaryota</taxon>
        <taxon>Metazoa</taxon>
        <taxon>Chordata</taxon>
        <taxon>Craniata</taxon>
        <taxon>Vertebrata</taxon>
        <taxon>Euteleostomi</taxon>
        <taxon>Actinopterygii</taxon>
        <taxon>Neopterygii</taxon>
        <taxon>Teleostei</taxon>
        <taxon>Ostariophysi</taxon>
        <taxon>Cypriniformes</taxon>
        <taxon>Cyprinidae</taxon>
        <taxon>Cyprininae</taxon>
        <taxon>Sinocyclocheilus</taxon>
    </lineage>
</organism>
<evidence type="ECO:0000256" key="1">
    <source>
        <dbReference type="ARBA" id="ARBA00004245"/>
    </source>
</evidence>
<dbReference type="CDD" id="cd11293">
    <property type="entry name" value="gelsolin_S4_like"/>
    <property type="match status" value="1"/>
</dbReference>
<dbReference type="Pfam" id="PF00626">
    <property type="entry name" value="Gelsolin"/>
    <property type="match status" value="6"/>
</dbReference>
<dbReference type="CDD" id="cd11291">
    <property type="entry name" value="gelsolin_S6_like"/>
    <property type="match status" value="1"/>
</dbReference>
<dbReference type="InterPro" id="IPR007122">
    <property type="entry name" value="Villin/Gelsolin"/>
</dbReference>
<dbReference type="Gene3D" id="1.10.950.10">
    <property type="entry name" value="Villin headpiece domain"/>
    <property type="match status" value="1"/>
</dbReference>
<dbReference type="PANTHER" id="PTHR11977:SF30">
    <property type="entry name" value="VILLIN-LIKE PROTEIN"/>
    <property type="match status" value="1"/>
</dbReference>
<proteinExistence type="inferred from homology"/>
<evidence type="ECO:0000256" key="8">
    <source>
        <dbReference type="ARBA" id="ARBA00023212"/>
    </source>
</evidence>
<dbReference type="SMART" id="SM00153">
    <property type="entry name" value="VHP"/>
    <property type="match status" value="1"/>
</dbReference>
<keyword evidence="7" id="KW-0009">Actin-binding</keyword>
<evidence type="ECO:0000256" key="7">
    <source>
        <dbReference type="ARBA" id="ARBA00023203"/>
    </source>
</evidence>
<reference evidence="10" key="2">
    <citation type="submission" date="2025-09" db="UniProtKB">
        <authorList>
            <consortium name="Ensembl"/>
        </authorList>
    </citation>
    <scope>IDENTIFICATION</scope>
</reference>
<evidence type="ECO:0000313" key="11">
    <source>
        <dbReference type="Proteomes" id="UP000472260"/>
    </source>
</evidence>
<dbReference type="InterPro" id="IPR003128">
    <property type="entry name" value="Villin_headpiece"/>
</dbReference>
<dbReference type="GO" id="GO:0015629">
    <property type="term" value="C:actin cytoskeleton"/>
    <property type="evidence" value="ECO:0007669"/>
    <property type="project" value="TreeGrafter"/>
</dbReference>
<dbReference type="FunFam" id="3.40.20.10:FF:000001">
    <property type="entry name" value="Gelsolin"/>
    <property type="match status" value="1"/>
</dbReference>
<comment type="similarity">
    <text evidence="2">Belongs to the villin/gelsolin family.</text>
</comment>
<dbReference type="SMART" id="SM00262">
    <property type="entry name" value="GEL"/>
    <property type="match status" value="6"/>
</dbReference>
<dbReference type="GO" id="GO:0008154">
    <property type="term" value="P:actin polymerization or depolymerization"/>
    <property type="evidence" value="ECO:0007669"/>
    <property type="project" value="TreeGrafter"/>
</dbReference>
<dbReference type="InterPro" id="IPR036180">
    <property type="entry name" value="Gelsolin-like_dom_sf"/>
</dbReference>
<dbReference type="Proteomes" id="UP000472260">
    <property type="component" value="Unassembled WGS sequence"/>
</dbReference>
<keyword evidence="6" id="KW-0106">Calcium</keyword>
<dbReference type="AlphaFoldDB" id="A0A671SLJ4"/>
<comment type="subcellular location">
    <subcellularLocation>
        <location evidence="1">Cytoplasm</location>
        <location evidence="1">Cytoskeleton</location>
    </subcellularLocation>
</comment>
<dbReference type="InterPro" id="IPR036886">
    <property type="entry name" value="Villin_headpiece_dom_sf"/>
</dbReference>
<evidence type="ECO:0000256" key="5">
    <source>
        <dbReference type="ARBA" id="ARBA00022737"/>
    </source>
</evidence>
<dbReference type="Pfam" id="PF02209">
    <property type="entry name" value="VHP"/>
    <property type="match status" value="1"/>
</dbReference>
<accession>A0A671SLJ4</accession>
<keyword evidence="4" id="KW-0963">Cytoplasm</keyword>
<keyword evidence="8" id="KW-0206">Cytoskeleton</keyword>